<dbReference type="OrthoDB" id="1689567at2759"/>
<name>A0A024TCL9_9STRA</name>
<dbReference type="SMART" id="SM00367">
    <property type="entry name" value="LRR_CC"/>
    <property type="match status" value="6"/>
</dbReference>
<dbReference type="PANTHER" id="PTHR13382:SF10">
    <property type="entry name" value="ATP SYNTHASE SUBUNIT S, MITOCHONDRIAL"/>
    <property type="match status" value="1"/>
</dbReference>
<evidence type="ECO:0000313" key="4">
    <source>
        <dbReference type="EMBL" id="ETV91793.1"/>
    </source>
</evidence>
<dbReference type="GO" id="GO:0005737">
    <property type="term" value="C:cytoplasm"/>
    <property type="evidence" value="ECO:0007669"/>
    <property type="project" value="TreeGrafter"/>
</dbReference>
<dbReference type="RefSeq" id="XP_008879430.1">
    <property type="nucleotide sequence ID" value="XM_008881208.1"/>
</dbReference>
<dbReference type="InterPro" id="IPR057207">
    <property type="entry name" value="FBXL15_LRR"/>
</dbReference>
<sequence length="400" mass="44276">MNMCKRDCRRVSSDDAHESPPLYTWPTANESVGITCLDANALGNVMEFLPTADQVRLLSTCRELSHVGLTSKLETFCGKCAPCMSGVKHACHGASERKWSLPTWQSVLTRHGHSLNELHLVGCTHVSRDAFSSSESRRVLENLRVLRIDMCPALDARGLQELLAMCRRLCQVHIVNMPLDDAGLAVLVTNSRTSLRMLDLTGCHLLVGSGLQALSATHVDTIILEGCHGIKMRELEGMLDTCEALRSLSLQYCHNVDDRIAQSIAATLATLEHLNLRYCYKVSDDGVRAMCSSLVALKTLDLSQCPRITDAAVCAISESLHHLQNLNLLNCRQVTLSRTLPHLNLAGLRRHNALVPIETVDRAWPSRTALLPAWEQAEQAGFFKREMSQHAGRMVRQVVC</sequence>
<organism evidence="4">
    <name type="scientific">Aphanomyces invadans</name>
    <dbReference type="NCBI Taxonomy" id="157072"/>
    <lineage>
        <taxon>Eukaryota</taxon>
        <taxon>Sar</taxon>
        <taxon>Stramenopiles</taxon>
        <taxon>Oomycota</taxon>
        <taxon>Saprolegniomycetes</taxon>
        <taxon>Saprolegniales</taxon>
        <taxon>Verrucalvaceae</taxon>
        <taxon>Aphanomyces</taxon>
    </lineage>
</organism>
<dbReference type="InterPro" id="IPR032675">
    <property type="entry name" value="LRR_dom_sf"/>
</dbReference>
<dbReference type="eggNOG" id="KOG1947">
    <property type="taxonomic scope" value="Eukaryota"/>
</dbReference>
<accession>A0A024TCL9</accession>
<dbReference type="VEuPathDB" id="FungiDB:H310_13638"/>
<feature type="domain" description="F-box/LRR-repeat protein 15-like leucin rich repeat" evidence="3">
    <location>
        <begin position="156"/>
        <end position="335"/>
    </location>
</feature>
<dbReference type="GeneID" id="20090688"/>
<proteinExistence type="predicted"/>
<dbReference type="InterPro" id="IPR006553">
    <property type="entry name" value="Leu-rich_rpt_Cys-con_subtyp"/>
</dbReference>
<dbReference type="Gene3D" id="3.80.10.10">
    <property type="entry name" value="Ribonuclease Inhibitor"/>
    <property type="match status" value="1"/>
</dbReference>
<dbReference type="InterPro" id="IPR050648">
    <property type="entry name" value="F-box_LRR-repeat"/>
</dbReference>
<gene>
    <name evidence="4" type="ORF">H310_13638</name>
</gene>
<feature type="compositionally biased region" description="Basic and acidic residues" evidence="2">
    <location>
        <begin position="1"/>
        <end position="18"/>
    </location>
</feature>
<dbReference type="STRING" id="157072.A0A024TCL9"/>
<protein>
    <recommendedName>
        <fullName evidence="3">F-box/LRR-repeat protein 15-like leucin rich repeat domain-containing protein</fullName>
    </recommendedName>
</protein>
<dbReference type="AlphaFoldDB" id="A0A024TCL9"/>
<dbReference type="Pfam" id="PF25372">
    <property type="entry name" value="DUF7885"/>
    <property type="match status" value="1"/>
</dbReference>
<evidence type="ECO:0000256" key="1">
    <source>
        <dbReference type="ARBA" id="ARBA00022786"/>
    </source>
</evidence>
<evidence type="ECO:0000256" key="2">
    <source>
        <dbReference type="SAM" id="MobiDB-lite"/>
    </source>
</evidence>
<keyword evidence="1" id="KW-0833">Ubl conjugation pathway</keyword>
<dbReference type="SUPFAM" id="SSF52047">
    <property type="entry name" value="RNI-like"/>
    <property type="match status" value="1"/>
</dbReference>
<dbReference type="PANTHER" id="PTHR13382">
    <property type="entry name" value="MITOCHONDRIAL ATP SYNTHASE COUPLING FACTOR B"/>
    <property type="match status" value="1"/>
</dbReference>
<feature type="region of interest" description="Disordered" evidence="2">
    <location>
        <begin position="1"/>
        <end position="22"/>
    </location>
</feature>
<evidence type="ECO:0000259" key="3">
    <source>
        <dbReference type="Pfam" id="PF25372"/>
    </source>
</evidence>
<dbReference type="EMBL" id="KI914006">
    <property type="protein sequence ID" value="ETV91793.1"/>
    <property type="molecule type" value="Genomic_DNA"/>
</dbReference>
<reference evidence="4" key="1">
    <citation type="submission" date="2013-12" db="EMBL/GenBank/DDBJ databases">
        <title>The Genome Sequence of Aphanomyces invadans NJM9701.</title>
        <authorList>
            <consortium name="The Broad Institute Genomics Platform"/>
            <person name="Russ C."/>
            <person name="Tyler B."/>
            <person name="van West P."/>
            <person name="Dieguez-Uribeondo J."/>
            <person name="Young S.K."/>
            <person name="Zeng Q."/>
            <person name="Gargeya S."/>
            <person name="Fitzgerald M."/>
            <person name="Abouelleil A."/>
            <person name="Alvarado L."/>
            <person name="Chapman S.B."/>
            <person name="Gainer-Dewar J."/>
            <person name="Goldberg J."/>
            <person name="Griggs A."/>
            <person name="Gujja S."/>
            <person name="Hansen M."/>
            <person name="Howarth C."/>
            <person name="Imamovic A."/>
            <person name="Ireland A."/>
            <person name="Larimer J."/>
            <person name="McCowan C."/>
            <person name="Murphy C."/>
            <person name="Pearson M."/>
            <person name="Poon T.W."/>
            <person name="Priest M."/>
            <person name="Roberts A."/>
            <person name="Saif S."/>
            <person name="Shea T."/>
            <person name="Sykes S."/>
            <person name="Wortman J."/>
            <person name="Nusbaum C."/>
            <person name="Birren B."/>
        </authorList>
    </citation>
    <scope>NUCLEOTIDE SEQUENCE [LARGE SCALE GENOMIC DNA]</scope>
    <source>
        <strain evidence="4">NJM9701</strain>
    </source>
</reference>